<comment type="subcellular location">
    <subcellularLocation>
        <location evidence="1">Nucleus</location>
    </subcellularLocation>
</comment>
<keyword evidence="2" id="KW-0539">Nucleus</keyword>
<dbReference type="PROSITE" id="PS51879">
    <property type="entry name" value="RST"/>
    <property type="match status" value="1"/>
</dbReference>
<feature type="compositionally biased region" description="Low complexity" evidence="3">
    <location>
        <begin position="221"/>
        <end position="233"/>
    </location>
</feature>
<name>A0AA36E3E5_LACSI</name>
<dbReference type="Proteomes" id="UP001177003">
    <property type="component" value="Chromosome 4"/>
</dbReference>
<feature type="compositionally biased region" description="Low complexity" evidence="3">
    <location>
        <begin position="74"/>
        <end position="97"/>
    </location>
</feature>
<proteinExistence type="predicted"/>
<feature type="compositionally biased region" description="Polar residues" evidence="3">
    <location>
        <begin position="42"/>
        <end position="73"/>
    </location>
</feature>
<evidence type="ECO:0000256" key="1">
    <source>
        <dbReference type="ARBA" id="ARBA00004123"/>
    </source>
</evidence>
<feature type="domain" description="RST" evidence="4">
    <location>
        <begin position="101"/>
        <end position="172"/>
    </location>
</feature>
<evidence type="ECO:0000256" key="3">
    <source>
        <dbReference type="SAM" id="MobiDB-lite"/>
    </source>
</evidence>
<gene>
    <name evidence="5" type="ORF">LSALG_LOCUS21658</name>
</gene>
<dbReference type="PANTHER" id="PTHR15138">
    <property type="entry name" value="TRANSCRIPTION INITIATION FACTOR TFIID SUBUNIT 4"/>
    <property type="match status" value="1"/>
</dbReference>
<dbReference type="GO" id="GO:0016251">
    <property type="term" value="F:RNA polymerase II general transcription initiation factor activity"/>
    <property type="evidence" value="ECO:0007669"/>
    <property type="project" value="TreeGrafter"/>
</dbReference>
<dbReference type="GO" id="GO:0006367">
    <property type="term" value="P:transcription initiation at RNA polymerase II promoter"/>
    <property type="evidence" value="ECO:0007669"/>
    <property type="project" value="TreeGrafter"/>
</dbReference>
<dbReference type="Pfam" id="PF12174">
    <property type="entry name" value="RST"/>
    <property type="match status" value="1"/>
</dbReference>
<sequence length="352" mass="39957">MEANRHGSGSGSETQHPPNDTSREMNLSQSEPSRPQDDQHNVHMSQTMNAQNTEKNPVNSQEPNITRNPENESQLQRMNRMGNQQQQQAMSATGQAANAMNRPSGKQVPFALLFPVIEPQLDKDRAMQLQGLYVRLRNNNINKEEFIRHMRSLGKGRLKTLVHLFVSGKHNIQKPSPYVPPSAEASSLPMDNNSQKSRLLEHQSDASKQDRDQQPFPPLQGPFKQQQQQHMQFPQPPFPNYGNPRGNFHPGSSPNMNMTSQSFKPQSHDLQMRQGPVHHQVGGIGNPMSQNAFNDMKRMHGGNLSHLAHSQSSMHKDHMLMSGKQFKILNRKLNSLLQLQADARGRNMFFWH</sequence>
<keyword evidence="6" id="KW-1185">Reference proteome</keyword>
<dbReference type="AlphaFoldDB" id="A0AA36E3E5"/>
<evidence type="ECO:0000256" key="2">
    <source>
        <dbReference type="ARBA" id="ARBA00023242"/>
    </source>
</evidence>
<evidence type="ECO:0000313" key="5">
    <source>
        <dbReference type="EMBL" id="CAI9281994.1"/>
    </source>
</evidence>
<organism evidence="5 6">
    <name type="scientific">Lactuca saligna</name>
    <name type="common">Willowleaf lettuce</name>
    <dbReference type="NCBI Taxonomy" id="75948"/>
    <lineage>
        <taxon>Eukaryota</taxon>
        <taxon>Viridiplantae</taxon>
        <taxon>Streptophyta</taxon>
        <taxon>Embryophyta</taxon>
        <taxon>Tracheophyta</taxon>
        <taxon>Spermatophyta</taxon>
        <taxon>Magnoliopsida</taxon>
        <taxon>eudicotyledons</taxon>
        <taxon>Gunneridae</taxon>
        <taxon>Pentapetalae</taxon>
        <taxon>asterids</taxon>
        <taxon>campanulids</taxon>
        <taxon>Asterales</taxon>
        <taxon>Asteraceae</taxon>
        <taxon>Cichorioideae</taxon>
        <taxon>Cichorieae</taxon>
        <taxon>Lactucinae</taxon>
        <taxon>Lactuca</taxon>
    </lineage>
</organism>
<feature type="region of interest" description="Disordered" evidence="3">
    <location>
        <begin position="171"/>
        <end position="263"/>
    </location>
</feature>
<dbReference type="GO" id="GO:0005669">
    <property type="term" value="C:transcription factor TFIID complex"/>
    <property type="evidence" value="ECO:0007669"/>
    <property type="project" value="InterPro"/>
</dbReference>
<protein>
    <recommendedName>
        <fullName evidence="4">RST domain-containing protein</fullName>
    </recommendedName>
</protein>
<dbReference type="PANTHER" id="PTHR15138:SF14">
    <property type="entry name" value="TRANSCRIPTION INITIATION FACTOR TFIID SUBUNIT 4"/>
    <property type="match status" value="1"/>
</dbReference>
<dbReference type="EMBL" id="OX465080">
    <property type="protein sequence ID" value="CAI9281994.1"/>
    <property type="molecule type" value="Genomic_DNA"/>
</dbReference>
<dbReference type="InterPro" id="IPR045144">
    <property type="entry name" value="TAF4"/>
</dbReference>
<feature type="compositionally biased region" description="Polar residues" evidence="3">
    <location>
        <begin position="11"/>
        <end position="33"/>
    </location>
</feature>
<dbReference type="GO" id="GO:0003677">
    <property type="term" value="F:DNA binding"/>
    <property type="evidence" value="ECO:0007669"/>
    <property type="project" value="TreeGrafter"/>
</dbReference>
<dbReference type="InterPro" id="IPR022003">
    <property type="entry name" value="RST"/>
</dbReference>
<accession>A0AA36E3E5</accession>
<feature type="compositionally biased region" description="Polar residues" evidence="3">
    <location>
        <begin position="250"/>
        <end position="263"/>
    </location>
</feature>
<evidence type="ECO:0000313" key="6">
    <source>
        <dbReference type="Proteomes" id="UP001177003"/>
    </source>
</evidence>
<reference evidence="5" key="1">
    <citation type="submission" date="2023-04" db="EMBL/GenBank/DDBJ databases">
        <authorList>
            <person name="Vijverberg K."/>
            <person name="Xiong W."/>
            <person name="Schranz E."/>
        </authorList>
    </citation>
    <scope>NUCLEOTIDE SEQUENCE</scope>
</reference>
<feature type="region of interest" description="Disordered" evidence="3">
    <location>
        <begin position="1"/>
        <end position="103"/>
    </location>
</feature>
<feature type="compositionally biased region" description="Basic and acidic residues" evidence="3">
    <location>
        <begin position="198"/>
        <end position="213"/>
    </location>
</feature>
<evidence type="ECO:0000259" key="4">
    <source>
        <dbReference type="PROSITE" id="PS51879"/>
    </source>
</evidence>